<feature type="transmembrane region" description="Helical" evidence="1">
    <location>
        <begin position="224"/>
        <end position="246"/>
    </location>
</feature>
<keyword evidence="1" id="KW-0812">Transmembrane</keyword>
<organism evidence="2 3">
    <name type="scientific">Paenibacillus catalpae</name>
    <dbReference type="NCBI Taxonomy" id="1045775"/>
    <lineage>
        <taxon>Bacteria</taxon>
        <taxon>Bacillati</taxon>
        <taxon>Bacillota</taxon>
        <taxon>Bacilli</taxon>
        <taxon>Bacillales</taxon>
        <taxon>Paenibacillaceae</taxon>
        <taxon>Paenibacillus</taxon>
    </lineage>
</organism>
<dbReference type="Proteomes" id="UP000198855">
    <property type="component" value="Unassembled WGS sequence"/>
</dbReference>
<feature type="transmembrane region" description="Helical" evidence="1">
    <location>
        <begin position="180"/>
        <end position="204"/>
    </location>
</feature>
<sequence>MRNFTGLLINEWLKLSKKKSFFVAYAILAVVFGIMGYAFYEIQPDGLTSTVDFATGTIMLQAAGQLVPVLAVLAAAGSVTQEYRYGTIKFLLIRAQSRHKILASKYIVMVVYTLTLVLTTAALAVAAGYIVYGGGSGESTWTDFLGNIASLAVYSIVFVTMTFMIGILTKSNGASIGIGIFSMMAGSLLVMLLSRYTITKYLLFANTDLSVYRSDAVPIEGMTLVFSIVILLVYMALFLSVSFAVFKKRDIA</sequence>
<keyword evidence="1" id="KW-0472">Membrane</keyword>
<dbReference type="EMBL" id="FOMT01000001">
    <property type="protein sequence ID" value="SFD58195.1"/>
    <property type="molecule type" value="Genomic_DNA"/>
</dbReference>
<dbReference type="Pfam" id="PF12730">
    <property type="entry name" value="ABC2_membrane_4"/>
    <property type="match status" value="1"/>
</dbReference>
<proteinExistence type="predicted"/>
<dbReference type="PANTHER" id="PTHR37305:SF1">
    <property type="entry name" value="MEMBRANE PROTEIN"/>
    <property type="match status" value="1"/>
</dbReference>
<feature type="transmembrane region" description="Helical" evidence="1">
    <location>
        <begin position="60"/>
        <end position="85"/>
    </location>
</feature>
<gene>
    <name evidence="2" type="ORF">SAMN05216378_0521</name>
</gene>
<evidence type="ECO:0000313" key="2">
    <source>
        <dbReference type="EMBL" id="SFD58195.1"/>
    </source>
</evidence>
<dbReference type="OrthoDB" id="8613028at2"/>
<feature type="transmembrane region" description="Helical" evidence="1">
    <location>
        <begin position="21"/>
        <end position="40"/>
    </location>
</feature>
<dbReference type="STRING" id="1045775.SAMN05216378_0521"/>
<reference evidence="3" key="1">
    <citation type="submission" date="2016-10" db="EMBL/GenBank/DDBJ databases">
        <authorList>
            <person name="Varghese N."/>
            <person name="Submissions S."/>
        </authorList>
    </citation>
    <scope>NUCLEOTIDE SEQUENCE [LARGE SCALE GENOMIC DNA]</scope>
    <source>
        <strain evidence="3">CGMCC 1.10784</strain>
    </source>
</reference>
<evidence type="ECO:0000313" key="3">
    <source>
        <dbReference type="Proteomes" id="UP000198855"/>
    </source>
</evidence>
<keyword evidence="1" id="KW-1133">Transmembrane helix</keyword>
<keyword evidence="3" id="KW-1185">Reference proteome</keyword>
<dbReference type="GO" id="GO:0005886">
    <property type="term" value="C:plasma membrane"/>
    <property type="evidence" value="ECO:0007669"/>
    <property type="project" value="UniProtKB-SubCell"/>
</dbReference>
<dbReference type="GO" id="GO:0140359">
    <property type="term" value="F:ABC-type transporter activity"/>
    <property type="evidence" value="ECO:0007669"/>
    <property type="project" value="InterPro"/>
</dbReference>
<feature type="transmembrane region" description="Helical" evidence="1">
    <location>
        <begin position="144"/>
        <end position="168"/>
    </location>
</feature>
<evidence type="ECO:0000256" key="1">
    <source>
        <dbReference type="SAM" id="Phobius"/>
    </source>
</evidence>
<dbReference type="AlphaFoldDB" id="A0A1I1TI38"/>
<accession>A0A1I1TI38</accession>
<dbReference type="PANTHER" id="PTHR37305">
    <property type="entry name" value="INTEGRAL MEMBRANE PROTEIN-RELATED"/>
    <property type="match status" value="1"/>
</dbReference>
<name>A0A1I1TI38_9BACL</name>
<dbReference type="RefSeq" id="WP_091180652.1">
    <property type="nucleotide sequence ID" value="NZ_FOMT01000001.1"/>
</dbReference>
<protein>
    <submittedName>
        <fullName evidence="2">ABC-2 type transport system permease protein</fullName>
    </submittedName>
</protein>
<feature type="transmembrane region" description="Helical" evidence="1">
    <location>
        <begin position="106"/>
        <end position="132"/>
    </location>
</feature>